<organism evidence="5 6">
    <name type="scientific">Uabimicrobium amorphum</name>
    <dbReference type="NCBI Taxonomy" id="2596890"/>
    <lineage>
        <taxon>Bacteria</taxon>
        <taxon>Pseudomonadati</taxon>
        <taxon>Planctomycetota</taxon>
        <taxon>Candidatus Uabimicrobiia</taxon>
        <taxon>Candidatus Uabimicrobiales</taxon>
        <taxon>Candidatus Uabimicrobiaceae</taxon>
        <taxon>Candidatus Uabimicrobium</taxon>
    </lineage>
</organism>
<dbReference type="GO" id="GO:0016887">
    <property type="term" value="F:ATP hydrolysis activity"/>
    <property type="evidence" value="ECO:0007669"/>
    <property type="project" value="InterPro"/>
</dbReference>
<evidence type="ECO:0000259" key="4">
    <source>
        <dbReference type="PROSITE" id="PS50893"/>
    </source>
</evidence>
<evidence type="ECO:0000256" key="3">
    <source>
        <dbReference type="ARBA" id="ARBA00022840"/>
    </source>
</evidence>
<dbReference type="Pfam" id="PF00005">
    <property type="entry name" value="ABC_tran"/>
    <property type="match status" value="1"/>
</dbReference>
<reference evidence="5 6" key="1">
    <citation type="submission" date="2019-08" db="EMBL/GenBank/DDBJ databases">
        <title>Complete genome sequence of Candidatus Uab amorphum.</title>
        <authorList>
            <person name="Shiratori T."/>
            <person name="Suzuki S."/>
            <person name="Kakizawa Y."/>
            <person name="Ishida K."/>
        </authorList>
    </citation>
    <scope>NUCLEOTIDE SEQUENCE [LARGE SCALE GENOMIC DNA]</scope>
    <source>
        <strain evidence="5 6">SRT547</strain>
    </source>
</reference>
<evidence type="ECO:0000313" key="6">
    <source>
        <dbReference type="Proteomes" id="UP000326354"/>
    </source>
</evidence>
<sequence length="248" mass="27322">MIELKDVYKTLDGRKILQGLNLHIREGETYVIIGRSGTGKSVTLKNIIGLMKPDSGEVNIMGQCINNMGKEESYALRQKMGVLFQSGALINWLNVEENVALPLVEHQRHLSKSEVQSIVQHKLELVELEHAGKRMPSELSGGMKKRAGLARAIVGNPKIILYDEPTSGLDPVMSNQINDLIISMQEKLGVTSICVTHDMSSAYRIANRIGMIYEGQIIEEGTADQIKNSQNPIVKQFISGSTVGPLTQ</sequence>
<dbReference type="Gene3D" id="3.40.50.300">
    <property type="entry name" value="P-loop containing nucleotide triphosphate hydrolases"/>
    <property type="match status" value="1"/>
</dbReference>
<dbReference type="EMBL" id="AP019860">
    <property type="protein sequence ID" value="BBM82251.1"/>
    <property type="molecule type" value="Genomic_DNA"/>
</dbReference>
<dbReference type="InterPro" id="IPR003593">
    <property type="entry name" value="AAA+_ATPase"/>
</dbReference>
<keyword evidence="1" id="KW-0813">Transport</keyword>
<gene>
    <name evidence="5" type="ORF">UABAM_00594</name>
</gene>
<dbReference type="PROSITE" id="PS50893">
    <property type="entry name" value="ABC_TRANSPORTER_2"/>
    <property type="match status" value="1"/>
</dbReference>
<dbReference type="PANTHER" id="PTHR43023:SF6">
    <property type="entry name" value="INTERMEMBRANE PHOSPHOLIPID TRANSPORT SYSTEM ATP-BINDING PROTEIN MLAF"/>
    <property type="match status" value="1"/>
</dbReference>
<dbReference type="CDD" id="cd03261">
    <property type="entry name" value="ABC_Org_Solvent_Resistant"/>
    <property type="match status" value="1"/>
</dbReference>
<dbReference type="PANTHER" id="PTHR43023">
    <property type="entry name" value="PROTEIN TRIGALACTOSYLDIACYLGLYCEROL 3, CHLOROPLASTIC"/>
    <property type="match status" value="1"/>
</dbReference>
<evidence type="ECO:0000313" key="5">
    <source>
        <dbReference type="EMBL" id="BBM82251.1"/>
    </source>
</evidence>
<keyword evidence="3 5" id="KW-0067">ATP-binding</keyword>
<dbReference type="AlphaFoldDB" id="A0A5S9IIQ6"/>
<dbReference type="InterPro" id="IPR017871">
    <property type="entry name" value="ABC_transporter-like_CS"/>
</dbReference>
<proteinExistence type="predicted"/>
<dbReference type="KEGG" id="uam:UABAM_00594"/>
<dbReference type="InterPro" id="IPR027417">
    <property type="entry name" value="P-loop_NTPase"/>
</dbReference>
<dbReference type="PROSITE" id="PS00211">
    <property type="entry name" value="ABC_TRANSPORTER_1"/>
    <property type="match status" value="1"/>
</dbReference>
<dbReference type="SMART" id="SM00382">
    <property type="entry name" value="AAA"/>
    <property type="match status" value="1"/>
</dbReference>
<evidence type="ECO:0000256" key="1">
    <source>
        <dbReference type="ARBA" id="ARBA00022448"/>
    </source>
</evidence>
<dbReference type="RefSeq" id="WP_151966503.1">
    <property type="nucleotide sequence ID" value="NZ_AP019860.1"/>
</dbReference>
<feature type="domain" description="ABC transporter" evidence="4">
    <location>
        <begin position="2"/>
        <end position="239"/>
    </location>
</feature>
<accession>A0A5S9IIQ6</accession>
<evidence type="ECO:0000256" key="2">
    <source>
        <dbReference type="ARBA" id="ARBA00022741"/>
    </source>
</evidence>
<name>A0A5S9IIQ6_UABAM</name>
<dbReference type="SUPFAM" id="SSF52540">
    <property type="entry name" value="P-loop containing nucleoside triphosphate hydrolases"/>
    <property type="match status" value="1"/>
</dbReference>
<keyword evidence="2" id="KW-0547">Nucleotide-binding</keyword>
<keyword evidence="6" id="KW-1185">Reference proteome</keyword>
<dbReference type="Proteomes" id="UP000326354">
    <property type="component" value="Chromosome"/>
</dbReference>
<dbReference type="GO" id="GO:0005524">
    <property type="term" value="F:ATP binding"/>
    <property type="evidence" value="ECO:0007669"/>
    <property type="project" value="UniProtKB-KW"/>
</dbReference>
<dbReference type="OrthoDB" id="9772862at2"/>
<protein>
    <submittedName>
        <fullName evidence="5">ABC transporter ATP-binding protein</fullName>
    </submittedName>
</protein>
<dbReference type="InterPro" id="IPR003439">
    <property type="entry name" value="ABC_transporter-like_ATP-bd"/>
</dbReference>